<proteinExistence type="predicted"/>
<evidence type="ECO:0000313" key="10">
    <source>
        <dbReference type="EMBL" id="KAI0499443.1"/>
    </source>
</evidence>
<dbReference type="SUPFAM" id="SSF57959">
    <property type="entry name" value="Leucine zipper domain"/>
    <property type="match status" value="1"/>
</dbReference>
<dbReference type="Pfam" id="PF00170">
    <property type="entry name" value="bZIP_1"/>
    <property type="match status" value="1"/>
</dbReference>
<evidence type="ECO:0000256" key="2">
    <source>
        <dbReference type="ARBA" id="ARBA00022682"/>
    </source>
</evidence>
<dbReference type="GO" id="GO:0003677">
    <property type="term" value="F:DNA binding"/>
    <property type="evidence" value="ECO:0007669"/>
    <property type="project" value="UniProtKB-KW"/>
</dbReference>
<dbReference type="GO" id="GO:0005634">
    <property type="term" value="C:nucleus"/>
    <property type="evidence" value="ECO:0007669"/>
    <property type="project" value="UniProtKB-SubCell"/>
</dbReference>
<dbReference type="FunFam" id="1.20.5.170:FF:000036">
    <property type="entry name" value="ABSCISIC ACID-INSENSITIVE 5-like protein 2"/>
    <property type="match status" value="1"/>
</dbReference>
<name>A0A8T3ASL4_DENNO</name>
<dbReference type="InterPro" id="IPR046347">
    <property type="entry name" value="bZIP_sf"/>
</dbReference>
<dbReference type="InterPro" id="IPR043452">
    <property type="entry name" value="BZIP46-like"/>
</dbReference>
<dbReference type="AlphaFoldDB" id="A0A8T3ASL4"/>
<gene>
    <name evidence="10" type="ORF">KFK09_020346</name>
</gene>
<evidence type="ECO:0000256" key="3">
    <source>
        <dbReference type="ARBA" id="ARBA00023015"/>
    </source>
</evidence>
<feature type="region of interest" description="Disordered" evidence="8">
    <location>
        <begin position="40"/>
        <end position="76"/>
    </location>
</feature>
<dbReference type="CDD" id="cd14707">
    <property type="entry name" value="bZIP_plant_BZIP46"/>
    <property type="match status" value="1"/>
</dbReference>
<evidence type="ECO:0000313" key="11">
    <source>
        <dbReference type="Proteomes" id="UP000829196"/>
    </source>
</evidence>
<dbReference type="EMBL" id="JAGYWB010000014">
    <property type="protein sequence ID" value="KAI0499443.1"/>
    <property type="molecule type" value="Genomic_DNA"/>
</dbReference>
<keyword evidence="6" id="KW-0539">Nucleus</keyword>
<dbReference type="PROSITE" id="PS00036">
    <property type="entry name" value="BZIP_BASIC"/>
    <property type="match status" value="1"/>
</dbReference>
<dbReference type="PANTHER" id="PTHR22952">
    <property type="entry name" value="CAMP-RESPONSE ELEMENT BINDING PROTEIN-RELATED"/>
    <property type="match status" value="1"/>
</dbReference>
<keyword evidence="5" id="KW-0804">Transcription</keyword>
<accession>A0A8T3ASL4</accession>
<sequence>MEEVWKGIALSNLPPNLPSPSHSLRHSAAAAAAFHDFLSGTFKDSRPPHSPDSLPSYTTLSLRSGNQPEPFLPRKRCAIDHQPASTITDGGEERRWKKMIKNRESAARSRARKQAYTNELEMEVAHLVQENAALKREQEKLKMVIAAQATSKGKLQRASSSPF</sequence>
<protein>
    <recommendedName>
        <fullName evidence="9">BZIP domain-containing protein</fullName>
    </recommendedName>
</protein>
<feature type="compositionally biased region" description="Polar residues" evidence="8">
    <location>
        <begin position="53"/>
        <end position="67"/>
    </location>
</feature>
<keyword evidence="11" id="KW-1185">Reference proteome</keyword>
<dbReference type="Gene3D" id="1.20.5.170">
    <property type="match status" value="1"/>
</dbReference>
<dbReference type="GO" id="GO:0009738">
    <property type="term" value="P:abscisic acid-activated signaling pathway"/>
    <property type="evidence" value="ECO:0007669"/>
    <property type="project" value="UniProtKB-KW"/>
</dbReference>
<keyword evidence="2" id="KW-0938">Abscisic acid signaling pathway</keyword>
<evidence type="ECO:0000256" key="7">
    <source>
        <dbReference type="SAM" id="Coils"/>
    </source>
</evidence>
<evidence type="ECO:0000256" key="8">
    <source>
        <dbReference type="SAM" id="MobiDB-lite"/>
    </source>
</evidence>
<evidence type="ECO:0000259" key="9">
    <source>
        <dbReference type="PROSITE" id="PS50217"/>
    </source>
</evidence>
<comment type="subcellular location">
    <subcellularLocation>
        <location evidence="1">Nucleus</location>
    </subcellularLocation>
</comment>
<feature type="coiled-coil region" evidence="7">
    <location>
        <begin position="117"/>
        <end position="144"/>
    </location>
</feature>
<organism evidence="10 11">
    <name type="scientific">Dendrobium nobile</name>
    <name type="common">Orchid</name>
    <dbReference type="NCBI Taxonomy" id="94219"/>
    <lineage>
        <taxon>Eukaryota</taxon>
        <taxon>Viridiplantae</taxon>
        <taxon>Streptophyta</taxon>
        <taxon>Embryophyta</taxon>
        <taxon>Tracheophyta</taxon>
        <taxon>Spermatophyta</taxon>
        <taxon>Magnoliopsida</taxon>
        <taxon>Liliopsida</taxon>
        <taxon>Asparagales</taxon>
        <taxon>Orchidaceae</taxon>
        <taxon>Epidendroideae</taxon>
        <taxon>Malaxideae</taxon>
        <taxon>Dendrobiinae</taxon>
        <taxon>Dendrobium</taxon>
    </lineage>
</organism>
<dbReference type="GO" id="GO:0045893">
    <property type="term" value="P:positive regulation of DNA-templated transcription"/>
    <property type="evidence" value="ECO:0007669"/>
    <property type="project" value="InterPro"/>
</dbReference>
<evidence type="ECO:0000256" key="4">
    <source>
        <dbReference type="ARBA" id="ARBA00023125"/>
    </source>
</evidence>
<evidence type="ECO:0000256" key="6">
    <source>
        <dbReference type="ARBA" id="ARBA00023242"/>
    </source>
</evidence>
<dbReference type="SMART" id="SM00338">
    <property type="entry name" value="BRLZ"/>
    <property type="match status" value="1"/>
</dbReference>
<dbReference type="GO" id="GO:0003700">
    <property type="term" value="F:DNA-binding transcription factor activity"/>
    <property type="evidence" value="ECO:0007669"/>
    <property type="project" value="InterPro"/>
</dbReference>
<comment type="caution">
    <text evidence="10">The sequence shown here is derived from an EMBL/GenBank/DDBJ whole genome shotgun (WGS) entry which is preliminary data.</text>
</comment>
<evidence type="ECO:0000256" key="5">
    <source>
        <dbReference type="ARBA" id="ARBA00023163"/>
    </source>
</evidence>
<dbReference type="OrthoDB" id="644067at2759"/>
<feature type="domain" description="BZIP" evidence="9">
    <location>
        <begin position="92"/>
        <end position="142"/>
    </location>
</feature>
<evidence type="ECO:0000256" key="1">
    <source>
        <dbReference type="ARBA" id="ARBA00004123"/>
    </source>
</evidence>
<dbReference type="InterPro" id="IPR004827">
    <property type="entry name" value="bZIP"/>
</dbReference>
<dbReference type="SMR" id="A0A8T3ASL4"/>
<keyword evidence="3" id="KW-0805">Transcription regulation</keyword>
<dbReference type="PANTHER" id="PTHR22952:SF433">
    <property type="entry name" value="PROTEIN FD"/>
    <property type="match status" value="1"/>
</dbReference>
<dbReference type="Proteomes" id="UP000829196">
    <property type="component" value="Unassembled WGS sequence"/>
</dbReference>
<reference evidence="10" key="1">
    <citation type="journal article" date="2022" name="Front. Genet.">
        <title>Chromosome-Scale Assembly of the Dendrobium nobile Genome Provides Insights Into the Molecular Mechanism of the Biosynthesis of the Medicinal Active Ingredient of Dendrobium.</title>
        <authorList>
            <person name="Xu Q."/>
            <person name="Niu S.-C."/>
            <person name="Li K.-L."/>
            <person name="Zheng P.-J."/>
            <person name="Zhang X.-J."/>
            <person name="Jia Y."/>
            <person name="Liu Y."/>
            <person name="Niu Y.-X."/>
            <person name="Yu L.-H."/>
            <person name="Chen D.-F."/>
            <person name="Zhang G.-Q."/>
        </authorList>
    </citation>
    <scope>NUCLEOTIDE SEQUENCE</scope>
    <source>
        <tissue evidence="10">Leaf</tissue>
    </source>
</reference>
<keyword evidence="4" id="KW-0238">DNA-binding</keyword>
<dbReference type="PROSITE" id="PS50217">
    <property type="entry name" value="BZIP"/>
    <property type="match status" value="1"/>
</dbReference>
<keyword evidence="7" id="KW-0175">Coiled coil</keyword>